<dbReference type="Proteomes" id="UP000016935">
    <property type="component" value="Unassembled WGS sequence"/>
</dbReference>
<dbReference type="GeneID" id="19403408"/>
<dbReference type="InterPro" id="IPR029055">
    <property type="entry name" value="Ntn_hydrolases_N"/>
</dbReference>
<dbReference type="EMBL" id="KB908481">
    <property type="protein sequence ID" value="EOA91655.1"/>
    <property type="molecule type" value="Genomic_DNA"/>
</dbReference>
<dbReference type="RefSeq" id="XP_008020200.1">
    <property type="nucleotide sequence ID" value="XM_008022009.1"/>
</dbReference>
<dbReference type="Gene3D" id="1.10.246.130">
    <property type="match status" value="1"/>
</dbReference>
<dbReference type="SUPFAM" id="SSF56235">
    <property type="entry name" value="N-terminal nucleophile aminohydrolases (Ntn hydrolases)"/>
    <property type="match status" value="1"/>
</dbReference>
<dbReference type="PANTHER" id="PTHR43881:SF1">
    <property type="entry name" value="GAMMA-GLUTAMYLTRANSPEPTIDASE (AFU_ORTHOLOGUE AFUA_4G13580)"/>
    <property type="match status" value="1"/>
</dbReference>
<gene>
    <name evidence="2" type="ORF">SETTUDRAFT_30176</name>
</gene>
<dbReference type="STRING" id="671987.R0J406"/>
<feature type="compositionally biased region" description="Basic residues" evidence="1">
    <location>
        <begin position="1"/>
        <end position="12"/>
    </location>
</feature>
<protein>
    <recommendedName>
        <fullName evidence="4">Gamma-glutamyltranspeptidase</fullName>
    </recommendedName>
</protein>
<dbReference type="InterPro" id="IPR043137">
    <property type="entry name" value="GGT_ssub_C"/>
</dbReference>
<dbReference type="Pfam" id="PF01019">
    <property type="entry name" value="G_glu_transpept"/>
    <property type="match status" value="1"/>
</dbReference>
<dbReference type="AlphaFoldDB" id="R0J406"/>
<proteinExistence type="predicted"/>
<accession>R0J406</accession>
<evidence type="ECO:0000313" key="3">
    <source>
        <dbReference type="Proteomes" id="UP000016935"/>
    </source>
</evidence>
<dbReference type="PRINTS" id="PR01210">
    <property type="entry name" value="GGTRANSPTASE"/>
</dbReference>
<evidence type="ECO:0008006" key="4">
    <source>
        <dbReference type="Google" id="ProtNLM"/>
    </source>
</evidence>
<feature type="compositionally biased region" description="Low complexity" evidence="1">
    <location>
        <begin position="23"/>
        <end position="37"/>
    </location>
</feature>
<feature type="compositionally biased region" description="Basic and acidic residues" evidence="1">
    <location>
        <begin position="40"/>
        <end position="49"/>
    </location>
</feature>
<keyword evidence="3" id="KW-1185">Reference proteome</keyword>
<dbReference type="PANTHER" id="PTHR43881">
    <property type="entry name" value="GAMMA-GLUTAMYLTRANSPEPTIDASE (AFU_ORTHOLOGUE AFUA_4G13580)"/>
    <property type="match status" value="1"/>
</dbReference>
<sequence>MAVQRRSKRAKTHHDPDPESKLKPSTTKSSTRSSTKSTKSKPEKQDSAETIKLNPNVYPHPDPQLVHFPSRRSVIHSTKGIVSSTQPLASAAGIEILRKGGNAADAAVAVAAAINVTEPGSTGIGGDMFCLFYDAKTKKVSALNGSGRSGANVTLDKVRKDLKLADGQTGQIPMTHVHAATVPGAAAGWVDCVERFGSGKVSMDEILGPAIELAEQGFPVSELSATFWAESESELRRASPNGHEMLKKDAAAQDGHRAPKAGEIMKNPTIGNTFRLLAKHGKKGFYEGEVAEQLVKVVSDLGGYLTLDDLKHHADTGSERVEPISLQFTGQGVGERPEGGVELWEHPPNGQGIVALMALGIIQELEKQGKIPKWRLQDHNSTGYLHALVEALRIAFCDAHWFVTDPSVVKVPSAELISAAYLAERAKLFDANKVISAPVHGSPAHLQSDTVYFCCSDQEGNAISFINSNYGGFGTAIVPKGCGFTLQNRGANFSLDQKHPNVLAPRKRPYHTIIPGLTTHIKDGSLHSVYGVMGGFMQPQGHVQVLLNQEVFKLNPQAALDAPRICIGAGMPDANGQMTDATVYLEEGIDADVAEELRALGHNVQLTSGWARGKFGRGQIIRHHVDDGVQVWSGGSDMRGDGAAVPL</sequence>
<reference evidence="2 3" key="2">
    <citation type="journal article" date="2013" name="PLoS Genet.">
        <title>Comparative genome structure, secondary metabolite, and effector coding capacity across Cochliobolus pathogens.</title>
        <authorList>
            <person name="Condon B.J."/>
            <person name="Leng Y."/>
            <person name="Wu D."/>
            <person name="Bushley K.E."/>
            <person name="Ohm R.A."/>
            <person name="Otillar R."/>
            <person name="Martin J."/>
            <person name="Schackwitz W."/>
            <person name="Grimwood J."/>
            <person name="MohdZainudin N."/>
            <person name="Xue C."/>
            <person name="Wang R."/>
            <person name="Manning V.A."/>
            <person name="Dhillon B."/>
            <person name="Tu Z.J."/>
            <person name="Steffenson B.J."/>
            <person name="Salamov A."/>
            <person name="Sun H."/>
            <person name="Lowry S."/>
            <person name="LaButti K."/>
            <person name="Han J."/>
            <person name="Copeland A."/>
            <person name="Lindquist E."/>
            <person name="Barry K."/>
            <person name="Schmutz J."/>
            <person name="Baker S.E."/>
            <person name="Ciuffetti L.M."/>
            <person name="Grigoriev I.V."/>
            <person name="Zhong S."/>
            <person name="Turgeon B.G."/>
        </authorList>
    </citation>
    <scope>NUCLEOTIDE SEQUENCE [LARGE SCALE GENOMIC DNA]</scope>
    <source>
        <strain evidence="3">28A</strain>
    </source>
</reference>
<dbReference type="eggNOG" id="KOG2410">
    <property type="taxonomic scope" value="Eukaryota"/>
</dbReference>
<feature type="region of interest" description="Disordered" evidence="1">
    <location>
        <begin position="1"/>
        <end position="61"/>
    </location>
</feature>
<dbReference type="InterPro" id="IPR043138">
    <property type="entry name" value="GGT_lsub"/>
</dbReference>
<name>R0J406_EXST2</name>
<dbReference type="InterPro" id="IPR052896">
    <property type="entry name" value="GGT-like_enzyme"/>
</dbReference>
<organism evidence="2 3">
    <name type="scientific">Exserohilum turcicum (strain 28A)</name>
    <name type="common">Northern leaf blight fungus</name>
    <name type="synonym">Setosphaeria turcica</name>
    <dbReference type="NCBI Taxonomy" id="671987"/>
    <lineage>
        <taxon>Eukaryota</taxon>
        <taxon>Fungi</taxon>
        <taxon>Dikarya</taxon>
        <taxon>Ascomycota</taxon>
        <taxon>Pezizomycotina</taxon>
        <taxon>Dothideomycetes</taxon>
        <taxon>Pleosporomycetidae</taxon>
        <taxon>Pleosporales</taxon>
        <taxon>Pleosporineae</taxon>
        <taxon>Pleosporaceae</taxon>
        <taxon>Exserohilum</taxon>
    </lineage>
</organism>
<dbReference type="Gene3D" id="3.60.20.40">
    <property type="match status" value="1"/>
</dbReference>
<evidence type="ECO:0000256" key="1">
    <source>
        <dbReference type="SAM" id="MobiDB-lite"/>
    </source>
</evidence>
<reference evidence="2 3" key="1">
    <citation type="journal article" date="2012" name="PLoS Pathog.">
        <title>Diverse lifestyles and strategies of plant pathogenesis encoded in the genomes of eighteen Dothideomycetes fungi.</title>
        <authorList>
            <person name="Ohm R.A."/>
            <person name="Feau N."/>
            <person name="Henrissat B."/>
            <person name="Schoch C.L."/>
            <person name="Horwitz B.A."/>
            <person name="Barry K.W."/>
            <person name="Condon B.J."/>
            <person name="Copeland A.C."/>
            <person name="Dhillon B."/>
            <person name="Glaser F."/>
            <person name="Hesse C.N."/>
            <person name="Kosti I."/>
            <person name="LaButti K."/>
            <person name="Lindquist E.A."/>
            <person name="Lucas S."/>
            <person name="Salamov A.A."/>
            <person name="Bradshaw R.E."/>
            <person name="Ciuffetti L."/>
            <person name="Hamelin R.C."/>
            <person name="Kema G.H.J."/>
            <person name="Lawrence C."/>
            <person name="Scott J.A."/>
            <person name="Spatafora J.W."/>
            <person name="Turgeon B.G."/>
            <person name="de Wit P.J.G.M."/>
            <person name="Zhong S."/>
            <person name="Goodwin S.B."/>
            <person name="Grigoriev I.V."/>
        </authorList>
    </citation>
    <scope>NUCLEOTIDE SEQUENCE [LARGE SCALE GENOMIC DNA]</scope>
    <source>
        <strain evidence="3">28A</strain>
    </source>
</reference>
<evidence type="ECO:0000313" key="2">
    <source>
        <dbReference type="EMBL" id="EOA91655.1"/>
    </source>
</evidence>
<feature type="compositionally biased region" description="Basic and acidic residues" evidence="1">
    <location>
        <begin position="13"/>
        <end position="22"/>
    </location>
</feature>
<dbReference type="OrthoDB" id="2015213at2759"/>
<dbReference type="HOGENOM" id="CLU_014813_3_1_1"/>